<dbReference type="GO" id="GO:0006508">
    <property type="term" value="P:proteolysis"/>
    <property type="evidence" value="ECO:0007669"/>
    <property type="project" value="UniProtKB-KW"/>
</dbReference>
<keyword evidence="10 13" id="KW-1133">Transmembrane helix</keyword>
<organism evidence="15 16">
    <name type="scientific">Candidatus Magasanikbacteria bacterium CG_4_10_14_0_2_um_filter_37_12</name>
    <dbReference type="NCBI Taxonomy" id="1974637"/>
    <lineage>
        <taxon>Bacteria</taxon>
        <taxon>Candidatus Magasanikiibacteriota</taxon>
    </lineage>
</organism>
<dbReference type="PANTHER" id="PTHR35864:SF1">
    <property type="entry name" value="ZINC METALLOPROTEASE YWHC-RELATED"/>
    <property type="match status" value="1"/>
</dbReference>
<evidence type="ECO:0000256" key="3">
    <source>
        <dbReference type="ARBA" id="ARBA00007931"/>
    </source>
</evidence>
<evidence type="ECO:0000256" key="2">
    <source>
        <dbReference type="ARBA" id="ARBA00004651"/>
    </source>
</evidence>
<evidence type="ECO:0000256" key="10">
    <source>
        <dbReference type="ARBA" id="ARBA00022989"/>
    </source>
</evidence>
<reference evidence="16" key="1">
    <citation type="submission" date="2017-09" db="EMBL/GenBank/DDBJ databases">
        <title>Depth-based differentiation of microbial function through sediment-hosted aquifers and enrichment of novel symbionts in the deep terrestrial subsurface.</title>
        <authorList>
            <person name="Probst A.J."/>
            <person name="Ladd B."/>
            <person name="Jarett J.K."/>
            <person name="Geller-Mcgrath D.E."/>
            <person name="Sieber C.M.K."/>
            <person name="Emerson J.B."/>
            <person name="Anantharaman K."/>
            <person name="Thomas B.C."/>
            <person name="Malmstrom R."/>
            <person name="Stieglmeier M."/>
            <person name="Klingl A."/>
            <person name="Woyke T."/>
            <person name="Ryan C.M."/>
            <person name="Banfield J.F."/>
        </authorList>
    </citation>
    <scope>NUCLEOTIDE SEQUENCE [LARGE SCALE GENOMIC DNA]</scope>
</reference>
<dbReference type="InterPro" id="IPR008915">
    <property type="entry name" value="Peptidase_M50"/>
</dbReference>
<evidence type="ECO:0000256" key="11">
    <source>
        <dbReference type="ARBA" id="ARBA00023049"/>
    </source>
</evidence>
<evidence type="ECO:0000256" key="6">
    <source>
        <dbReference type="ARBA" id="ARBA00022692"/>
    </source>
</evidence>
<keyword evidence="7" id="KW-0479">Metal-binding</keyword>
<dbReference type="CDD" id="cd06158">
    <property type="entry name" value="S2P-M50_like_1"/>
    <property type="match status" value="1"/>
</dbReference>
<evidence type="ECO:0000256" key="7">
    <source>
        <dbReference type="ARBA" id="ARBA00022723"/>
    </source>
</evidence>
<evidence type="ECO:0000256" key="4">
    <source>
        <dbReference type="ARBA" id="ARBA00022475"/>
    </source>
</evidence>
<comment type="subcellular location">
    <subcellularLocation>
        <location evidence="2">Cell membrane</location>
        <topology evidence="2">Multi-pass membrane protein</topology>
    </subcellularLocation>
</comment>
<keyword evidence="9" id="KW-0862">Zinc</keyword>
<evidence type="ECO:0000256" key="1">
    <source>
        <dbReference type="ARBA" id="ARBA00001947"/>
    </source>
</evidence>
<dbReference type="GO" id="GO:0005886">
    <property type="term" value="C:plasma membrane"/>
    <property type="evidence" value="ECO:0007669"/>
    <property type="project" value="UniProtKB-SubCell"/>
</dbReference>
<feature type="transmembrane region" description="Helical" evidence="13">
    <location>
        <begin position="6"/>
        <end position="29"/>
    </location>
</feature>
<dbReference type="InterPro" id="IPR044537">
    <property type="entry name" value="Rip2-like"/>
</dbReference>
<evidence type="ECO:0000256" key="5">
    <source>
        <dbReference type="ARBA" id="ARBA00022670"/>
    </source>
</evidence>
<comment type="cofactor">
    <cofactor evidence="1">
        <name>Zn(2+)</name>
        <dbReference type="ChEBI" id="CHEBI:29105"/>
    </cofactor>
</comment>
<keyword evidence="12 13" id="KW-0472">Membrane</keyword>
<keyword evidence="8" id="KW-0378">Hydrolase</keyword>
<feature type="transmembrane region" description="Helical" evidence="13">
    <location>
        <begin position="50"/>
        <end position="71"/>
    </location>
</feature>
<dbReference type="Pfam" id="PF02163">
    <property type="entry name" value="Peptidase_M50"/>
    <property type="match status" value="2"/>
</dbReference>
<sequence length="199" mass="22433">MDPLSTVFFVIVIVFSAIIHEYSHGWMANQLGDQTAKYAGRLTLNPIKHIDLFGSIILPILLIPTGFLFAYAKPVPYNPYNLRNQRWDPVWVALAGPGSNLILAFIFGLIIRFLPVANNLFPFLFIIVFANVLLAIFNLVPIPPLDGSKLLFALLPDSTVALKQNLERYGFIFLIIFIFSFSQLLQPIIMFFVRLFTGG</sequence>
<evidence type="ECO:0000313" key="16">
    <source>
        <dbReference type="Proteomes" id="UP000228568"/>
    </source>
</evidence>
<dbReference type="InterPro" id="IPR052348">
    <property type="entry name" value="Metallopeptidase_M50B"/>
</dbReference>
<comment type="caution">
    <text evidence="15">The sequence shown here is derived from an EMBL/GenBank/DDBJ whole genome shotgun (WGS) entry which is preliminary data.</text>
</comment>
<evidence type="ECO:0000256" key="8">
    <source>
        <dbReference type="ARBA" id="ARBA00022801"/>
    </source>
</evidence>
<protein>
    <submittedName>
        <fullName evidence="15">Site-2 protease family protein</fullName>
    </submittedName>
</protein>
<evidence type="ECO:0000256" key="12">
    <source>
        <dbReference type="ARBA" id="ARBA00023136"/>
    </source>
</evidence>
<keyword evidence="11" id="KW-0482">Metalloprotease</keyword>
<keyword evidence="4" id="KW-1003">Cell membrane</keyword>
<feature type="transmembrane region" description="Helical" evidence="13">
    <location>
        <begin position="91"/>
        <end position="111"/>
    </location>
</feature>
<dbReference type="EMBL" id="PFPK01000020">
    <property type="protein sequence ID" value="PIZ95096.1"/>
    <property type="molecule type" value="Genomic_DNA"/>
</dbReference>
<evidence type="ECO:0000313" key="15">
    <source>
        <dbReference type="EMBL" id="PIZ95096.1"/>
    </source>
</evidence>
<proteinExistence type="inferred from homology"/>
<keyword evidence="6 13" id="KW-0812">Transmembrane</keyword>
<feature type="domain" description="Peptidase M50" evidence="14">
    <location>
        <begin position="8"/>
        <end position="114"/>
    </location>
</feature>
<comment type="similarity">
    <text evidence="3">Belongs to the peptidase M50B family.</text>
</comment>
<dbReference type="PANTHER" id="PTHR35864">
    <property type="entry name" value="ZINC METALLOPROTEASE MJ0611-RELATED"/>
    <property type="match status" value="1"/>
</dbReference>
<dbReference type="AlphaFoldDB" id="A0A2M7V8H2"/>
<feature type="domain" description="Peptidase M50" evidence="14">
    <location>
        <begin position="118"/>
        <end position="175"/>
    </location>
</feature>
<dbReference type="GO" id="GO:0008237">
    <property type="term" value="F:metallopeptidase activity"/>
    <property type="evidence" value="ECO:0007669"/>
    <property type="project" value="UniProtKB-KW"/>
</dbReference>
<dbReference type="Proteomes" id="UP000228568">
    <property type="component" value="Unassembled WGS sequence"/>
</dbReference>
<feature type="transmembrane region" description="Helical" evidence="13">
    <location>
        <begin position="123"/>
        <end position="142"/>
    </location>
</feature>
<accession>A0A2M7V8H2</accession>
<evidence type="ECO:0000256" key="13">
    <source>
        <dbReference type="SAM" id="Phobius"/>
    </source>
</evidence>
<dbReference type="GO" id="GO:0046872">
    <property type="term" value="F:metal ion binding"/>
    <property type="evidence" value="ECO:0007669"/>
    <property type="project" value="UniProtKB-KW"/>
</dbReference>
<gene>
    <name evidence="15" type="ORF">COX81_01760</name>
</gene>
<feature type="transmembrane region" description="Helical" evidence="13">
    <location>
        <begin position="169"/>
        <end position="193"/>
    </location>
</feature>
<name>A0A2M7V8H2_9BACT</name>
<keyword evidence="5 15" id="KW-0645">Protease</keyword>
<evidence type="ECO:0000259" key="14">
    <source>
        <dbReference type="Pfam" id="PF02163"/>
    </source>
</evidence>
<evidence type="ECO:0000256" key="9">
    <source>
        <dbReference type="ARBA" id="ARBA00022833"/>
    </source>
</evidence>